<protein>
    <recommendedName>
        <fullName evidence="6">mitogen-activated protein kinase kinase</fullName>
        <ecNumber evidence="6">2.7.12.2</ecNumber>
    </recommendedName>
</protein>
<keyword evidence="11" id="KW-0723">Serine/threonine-protein kinase</keyword>
<sequence length="307" mass="33711">MPLFGLARILLGGVIVDVVLGPLGGDARAEPPPHAQGMRMSTREAGAGNQTRRGQLPRYFKFGRALRDQLAAAKSLRPPNFVRKASLEPNPTRPTSSRRAQPRPSVVSVMFRILNSRQDDRYQSIKYLGKGGYGTVHQVKRLRDGKIMACKVVETGLNNLSVAYALREFNTLSKVSGGSNITEISECVITPATGTVRLYMKYYGGGDLQQFISSMQATGTSVSGPIIIMLSSFVAHGVKTCHSQNILHRDIKPSNILLDSGLSLEDYRSQRRAYINKLTNSQGGRNIFNIPVNPYRLSGLSVDIDQY</sequence>
<dbReference type="PROSITE" id="PS00107">
    <property type="entry name" value="PROTEIN_KINASE_ATP"/>
    <property type="match status" value="1"/>
</dbReference>
<feature type="region of interest" description="Disordered" evidence="12">
    <location>
        <begin position="81"/>
        <end position="103"/>
    </location>
</feature>
<evidence type="ECO:0000256" key="2">
    <source>
        <dbReference type="ARBA" id="ARBA00022741"/>
    </source>
</evidence>
<comment type="catalytic activity">
    <reaction evidence="8">
        <text>L-threonyl-[protein] + ATP = O-phospho-L-threonyl-[protein] + ADP + H(+)</text>
        <dbReference type="Rhea" id="RHEA:46608"/>
        <dbReference type="Rhea" id="RHEA-COMP:11060"/>
        <dbReference type="Rhea" id="RHEA-COMP:11605"/>
        <dbReference type="ChEBI" id="CHEBI:15378"/>
        <dbReference type="ChEBI" id="CHEBI:30013"/>
        <dbReference type="ChEBI" id="CHEBI:30616"/>
        <dbReference type="ChEBI" id="CHEBI:61977"/>
        <dbReference type="ChEBI" id="CHEBI:456216"/>
        <dbReference type="EC" id="2.7.12.2"/>
    </reaction>
</comment>
<feature type="binding site" evidence="10">
    <location>
        <position position="151"/>
    </location>
    <ligand>
        <name>ATP</name>
        <dbReference type="ChEBI" id="CHEBI:30616"/>
    </ligand>
</feature>
<comment type="caution">
    <text evidence="15">The sequence shown here is derived from an EMBL/GenBank/DDBJ whole genome shotgun (WGS) entry which is preliminary data.</text>
</comment>
<dbReference type="Proteomes" id="UP001287356">
    <property type="component" value="Unassembled WGS sequence"/>
</dbReference>
<dbReference type="GO" id="GO:0004674">
    <property type="term" value="F:protein serine/threonine kinase activity"/>
    <property type="evidence" value="ECO:0007669"/>
    <property type="project" value="UniProtKB-KW"/>
</dbReference>
<dbReference type="InterPro" id="IPR011009">
    <property type="entry name" value="Kinase-like_dom_sf"/>
</dbReference>
<evidence type="ECO:0000256" key="7">
    <source>
        <dbReference type="ARBA" id="ARBA00049014"/>
    </source>
</evidence>
<dbReference type="PANTHER" id="PTHR48013:SF9">
    <property type="entry name" value="DUAL SPECIFICITY MITOGEN-ACTIVATED PROTEIN KINASE KINASE 5"/>
    <property type="match status" value="1"/>
</dbReference>
<proteinExistence type="inferred from homology"/>
<evidence type="ECO:0000256" key="12">
    <source>
        <dbReference type="SAM" id="MobiDB-lite"/>
    </source>
</evidence>
<dbReference type="PANTHER" id="PTHR48013">
    <property type="entry name" value="DUAL SPECIFICITY MITOGEN-ACTIVATED PROTEIN KINASE KINASE 5-RELATED"/>
    <property type="match status" value="1"/>
</dbReference>
<dbReference type="InterPro" id="IPR000719">
    <property type="entry name" value="Prot_kinase_dom"/>
</dbReference>
<dbReference type="PROSITE" id="PS50011">
    <property type="entry name" value="PROTEIN_KINASE_DOM"/>
    <property type="match status" value="1"/>
</dbReference>
<dbReference type="SUPFAM" id="SSF56112">
    <property type="entry name" value="Protein kinase-like (PK-like)"/>
    <property type="match status" value="1"/>
</dbReference>
<comment type="similarity">
    <text evidence="5">Belongs to the protein kinase superfamily. STE Ser/Thr protein kinase family. MAP kinase kinase subfamily.</text>
</comment>
<reference evidence="15" key="2">
    <citation type="submission" date="2023-06" db="EMBL/GenBank/DDBJ databases">
        <authorList>
            <consortium name="Lawrence Berkeley National Laboratory"/>
            <person name="Haridas S."/>
            <person name="Hensen N."/>
            <person name="Bonometti L."/>
            <person name="Westerberg I."/>
            <person name="Brannstrom I.O."/>
            <person name="Guillou S."/>
            <person name="Cros-Aarteil S."/>
            <person name="Calhoun S."/>
            <person name="Kuo A."/>
            <person name="Mondo S."/>
            <person name="Pangilinan J."/>
            <person name="Riley R."/>
            <person name="Labutti K."/>
            <person name="Andreopoulos B."/>
            <person name="Lipzen A."/>
            <person name="Chen C."/>
            <person name="Yanf M."/>
            <person name="Daum C."/>
            <person name="Ng V."/>
            <person name="Clum A."/>
            <person name="Steindorff A."/>
            <person name="Ohm R."/>
            <person name="Martin F."/>
            <person name="Silar P."/>
            <person name="Natvig D."/>
            <person name="Lalanne C."/>
            <person name="Gautier V."/>
            <person name="Ament-Velasquez S.L."/>
            <person name="Kruys A."/>
            <person name="Hutchinson M.I."/>
            <person name="Powell A.J."/>
            <person name="Barry K."/>
            <person name="Miller A.N."/>
            <person name="Grigoriev I.V."/>
            <person name="Debuchy R."/>
            <person name="Gladieux P."/>
            <person name="Thoren M.H."/>
            <person name="Johannesson H."/>
        </authorList>
    </citation>
    <scope>NUCLEOTIDE SEQUENCE</scope>
    <source>
        <strain evidence="15">CBS 958.72</strain>
    </source>
</reference>
<evidence type="ECO:0000256" key="4">
    <source>
        <dbReference type="ARBA" id="ARBA00022840"/>
    </source>
</evidence>
<keyword evidence="1" id="KW-0808">Transferase</keyword>
<evidence type="ECO:0000259" key="14">
    <source>
        <dbReference type="PROSITE" id="PS50011"/>
    </source>
</evidence>
<dbReference type="SMART" id="SM00220">
    <property type="entry name" value="S_TKc"/>
    <property type="match status" value="1"/>
</dbReference>
<name>A0AAE0JTP9_9PEZI</name>
<organism evidence="15 16">
    <name type="scientific">Lasiosphaeria ovina</name>
    <dbReference type="NCBI Taxonomy" id="92902"/>
    <lineage>
        <taxon>Eukaryota</taxon>
        <taxon>Fungi</taxon>
        <taxon>Dikarya</taxon>
        <taxon>Ascomycota</taxon>
        <taxon>Pezizomycotina</taxon>
        <taxon>Sordariomycetes</taxon>
        <taxon>Sordariomycetidae</taxon>
        <taxon>Sordariales</taxon>
        <taxon>Lasiosphaeriaceae</taxon>
        <taxon>Lasiosphaeria</taxon>
    </lineage>
</organism>
<feature type="chain" id="PRO_5042117857" description="mitogen-activated protein kinase kinase" evidence="13">
    <location>
        <begin position="30"/>
        <end position="307"/>
    </location>
</feature>
<evidence type="ECO:0000256" key="8">
    <source>
        <dbReference type="ARBA" id="ARBA00049299"/>
    </source>
</evidence>
<evidence type="ECO:0000256" key="1">
    <source>
        <dbReference type="ARBA" id="ARBA00022679"/>
    </source>
</evidence>
<dbReference type="Gene3D" id="1.10.510.10">
    <property type="entry name" value="Transferase(Phosphotransferase) domain 1"/>
    <property type="match status" value="1"/>
</dbReference>
<keyword evidence="3 15" id="KW-0418">Kinase</keyword>
<reference evidence="15" key="1">
    <citation type="journal article" date="2023" name="Mol. Phylogenet. Evol.">
        <title>Genome-scale phylogeny and comparative genomics of the fungal order Sordariales.</title>
        <authorList>
            <person name="Hensen N."/>
            <person name="Bonometti L."/>
            <person name="Westerberg I."/>
            <person name="Brannstrom I.O."/>
            <person name="Guillou S."/>
            <person name="Cros-Aarteil S."/>
            <person name="Calhoun S."/>
            <person name="Haridas S."/>
            <person name="Kuo A."/>
            <person name="Mondo S."/>
            <person name="Pangilinan J."/>
            <person name="Riley R."/>
            <person name="LaButti K."/>
            <person name="Andreopoulos B."/>
            <person name="Lipzen A."/>
            <person name="Chen C."/>
            <person name="Yan M."/>
            <person name="Daum C."/>
            <person name="Ng V."/>
            <person name="Clum A."/>
            <person name="Steindorff A."/>
            <person name="Ohm R.A."/>
            <person name="Martin F."/>
            <person name="Silar P."/>
            <person name="Natvig D.O."/>
            <person name="Lalanne C."/>
            <person name="Gautier V."/>
            <person name="Ament-Velasquez S.L."/>
            <person name="Kruys A."/>
            <person name="Hutchinson M.I."/>
            <person name="Powell A.J."/>
            <person name="Barry K."/>
            <person name="Miller A.N."/>
            <person name="Grigoriev I.V."/>
            <person name="Debuchy R."/>
            <person name="Gladieux P."/>
            <person name="Hiltunen Thoren M."/>
            <person name="Johannesson H."/>
        </authorList>
    </citation>
    <scope>NUCLEOTIDE SEQUENCE</scope>
    <source>
        <strain evidence="15">CBS 958.72</strain>
    </source>
</reference>
<evidence type="ECO:0000256" key="9">
    <source>
        <dbReference type="ARBA" id="ARBA00051693"/>
    </source>
</evidence>
<evidence type="ECO:0000256" key="13">
    <source>
        <dbReference type="SAM" id="SignalP"/>
    </source>
</evidence>
<evidence type="ECO:0000256" key="11">
    <source>
        <dbReference type="RuleBase" id="RU000304"/>
    </source>
</evidence>
<gene>
    <name evidence="15" type="ORF">B0T24DRAFT_599402</name>
</gene>
<dbReference type="GO" id="GO:0004708">
    <property type="term" value="F:MAP kinase kinase activity"/>
    <property type="evidence" value="ECO:0007669"/>
    <property type="project" value="UniProtKB-EC"/>
</dbReference>
<comment type="catalytic activity">
    <reaction evidence="9">
        <text>L-tyrosyl-[protein] + ATP = O-phospho-L-tyrosyl-[protein] + ADP + H(+)</text>
        <dbReference type="Rhea" id="RHEA:10596"/>
        <dbReference type="Rhea" id="RHEA-COMP:10136"/>
        <dbReference type="Rhea" id="RHEA-COMP:20101"/>
        <dbReference type="ChEBI" id="CHEBI:15378"/>
        <dbReference type="ChEBI" id="CHEBI:30616"/>
        <dbReference type="ChEBI" id="CHEBI:46858"/>
        <dbReference type="ChEBI" id="CHEBI:61978"/>
        <dbReference type="ChEBI" id="CHEBI:456216"/>
        <dbReference type="EC" id="2.7.12.2"/>
    </reaction>
</comment>
<dbReference type="EMBL" id="JAULSN010000011">
    <property type="protein sequence ID" value="KAK3361699.1"/>
    <property type="molecule type" value="Genomic_DNA"/>
</dbReference>
<comment type="catalytic activity">
    <reaction evidence="7">
        <text>L-seryl-[protein] + ATP = O-phospho-L-seryl-[protein] + ADP + H(+)</text>
        <dbReference type="Rhea" id="RHEA:17989"/>
        <dbReference type="Rhea" id="RHEA-COMP:9863"/>
        <dbReference type="Rhea" id="RHEA-COMP:11604"/>
        <dbReference type="ChEBI" id="CHEBI:15378"/>
        <dbReference type="ChEBI" id="CHEBI:29999"/>
        <dbReference type="ChEBI" id="CHEBI:30616"/>
        <dbReference type="ChEBI" id="CHEBI:83421"/>
        <dbReference type="ChEBI" id="CHEBI:456216"/>
        <dbReference type="EC" id="2.7.12.2"/>
    </reaction>
</comment>
<evidence type="ECO:0000256" key="6">
    <source>
        <dbReference type="ARBA" id="ARBA00038999"/>
    </source>
</evidence>
<dbReference type="PROSITE" id="PS00108">
    <property type="entry name" value="PROTEIN_KINASE_ST"/>
    <property type="match status" value="1"/>
</dbReference>
<dbReference type="AlphaFoldDB" id="A0AAE0JTP9"/>
<dbReference type="CDD" id="cd00180">
    <property type="entry name" value="PKc"/>
    <property type="match status" value="1"/>
</dbReference>
<dbReference type="InterPro" id="IPR017441">
    <property type="entry name" value="Protein_kinase_ATP_BS"/>
</dbReference>
<keyword evidence="2 10" id="KW-0547">Nucleotide-binding</keyword>
<evidence type="ECO:0000256" key="3">
    <source>
        <dbReference type="ARBA" id="ARBA00022777"/>
    </source>
</evidence>
<dbReference type="InterPro" id="IPR008271">
    <property type="entry name" value="Ser/Thr_kinase_AS"/>
</dbReference>
<dbReference type="Pfam" id="PF00069">
    <property type="entry name" value="Pkinase"/>
    <property type="match status" value="1"/>
</dbReference>
<feature type="domain" description="Protein kinase" evidence="14">
    <location>
        <begin position="122"/>
        <end position="307"/>
    </location>
</feature>
<accession>A0AAE0JTP9</accession>
<evidence type="ECO:0000313" key="15">
    <source>
        <dbReference type="EMBL" id="KAK3361699.1"/>
    </source>
</evidence>
<dbReference type="EC" id="2.7.12.2" evidence="6"/>
<evidence type="ECO:0000256" key="5">
    <source>
        <dbReference type="ARBA" id="ARBA00038035"/>
    </source>
</evidence>
<feature type="signal peptide" evidence="13">
    <location>
        <begin position="1"/>
        <end position="29"/>
    </location>
</feature>
<keyword evidence="13" id="KW-0732">Signal</keyword>
<evidence type="ECO:0000256" key="10">
    <source>
        <dbReference type="PROSITE-ProRule" id="PRU10141"/>
    </source>
</evidence>
<dbReference type="GO" id="GO:0005524">
    <property type="term" value="F:ATP binding"/>
    <property type="evidence" value="ECO:0007669"/>
    <property type="project" value="UniProtKB-UniRule"/>
</dbReference>
<evidence type="ECO:0000313" key="16">
    <source>
        <dbReference type="Proteomes" id="UP001287356"/>
    </source>
</evidence>
<keyword evidence="16" id="KW-1185">Reference proteome</keyword>
<keyword evidence="4 10" id="KW-0067">ATP-binding</keyword>